<protein>
    <recommendedName>
        <fullName evidence="3">Transposase putative helix-turn-helix domain-containing protein</fullName>
    </recommendedName>
</protein>
<organism evidence="1 2">
    <name type="scientific">Cuscuta epithymum</name>
    <dbReference type="NCBI Taxonomy" id="186058"/>
    <lineage>
        <taxon>Eukaryota</taxon>
        <taxon>Viridiplantae</taxon>
        <taxon>Streptophyta</taxon>
        <taxon>Embryophyta</taxon>
        <taxon>Tracheophyta</taxon>
        <taxon>Spermatophyta</taxon>
        <taxon>Magnoliopsida</taxon>
        <taxon>eudicotyledons</taxon>
        <taxon>Gunneridae</taxon>
        <taxon>Pentapetalae</taxon>
        <taxon>asterids</taxon>
        <taxon>lamiids</taxon>
        <taxon>Solanales</taxon>
        <taxon>Convolvulaceae</taxon>
        <taxon>Cuscuteae</taxon>
        <taxon>Cuscuta</taxon>
        <taxon>Cuscuta subgen. Cuscuta</taxon>
    </lineage>
</organism>
<proteinExistence type="predicted"/>
<dbReference type="AlphaFoldDB" id="A0AAV0ESX8"/>
<gene>
    <name evidence="1" type="ORF">CEPIT_LOCUS27487</name>
</gene>
<sequence>MEVRFTQSYPSTKAQRDCFRMTHGENLAENCMD</sequence>
<reference evidence="1" key="1">
    <citation type="submission" date="2022-07" db="EMBL/GenBank/DDBJ databases">
        <authorList>
            <person name="Macas J."/>
            <person name="Novak P."/>
            <person name="Neumann P."/>
        </authorList>
    </citation>
    <scope>NUCLEOTIDE SEQUENCE</scope>
</reference>
<accession>A0AAV0ESX8</accession>
<evidence type="ECO:0000313" key="2">
    <source>
        <dbReference type="Proteomes" id="UP001152523"/>
    </source>
</evidence>
<dbReference type="Proteomes" id="UP001152523">
    <property type="component" value="Unassembled WGS sequence"/>
</dbReference>
<evidence type="ECO:0000313" key="1">
    <source>
        <dbReference type="EMBL" id="CAH9126378.1"/>
    </source>
</evidence>
<comment type="caution">
    <text evidence="1">The sequence shown here is derived from an EMBL/GenBank/DDBJ whole genome shotgun (WGS) entry which is preliminary data.</text>
</comment>
<name>A0AAV0ESX8_9ASTE</name>
<dbReference type="EMBL" id="CAMAPF010000942">
    <property type="protein sequence ID" value="CAH9126378.1"/>
    <property type="molecule type" value="Genomic_DNA"/>
</dbReference>
<keyword evidence="2" id="KW-1185">Reference proteome</keyword>
<evidence type="ECO:0008006" key="3">
    <source>
        <dbReference type="Google" id="ProtNLM"/>
    </source>
</evidence>